<evidence type="ECO:0000259" key="1">
    <source>
        <dbReference type="PROSITE" id="PS50943"/>
    </source>
</evidence>
<reference evidence="4 5" key="1">
    <citation type="submission" date="2018-08" db="EMBL/GenBank/DDBJ databases">
        <title>A genome reference for cultivated species of the human gut microbiota.</title>
        <authorList>
            <person name="Zou Y."/>
            <person name="Xue W."/>
            <person name="Luo G."/>
        </authorList>
    </citation>
    <scope>NUCLEOTIDE SEQUENCE [LARGE SCALE GENOMIC DNA]</scope>
    <source>
        <strain evidence="3 5">AM42-30</strain>
        <strain evidence="2 4">AM43-2</strain>
    </source>
</reference>
<dbReference type="EMBL" id="QSFV01000011">
    <property type="protein sequence ID" value="RHA80951.1"/>
    <property type="molecule type" value="Genomic_DNA"/>
</dbReference>
<dbReference type="Gene3D" id="1.10.260.40">
    <property type="entry name" value="lambda repressor-like DNA-binding domains"/>
    <property type="match status" value="1"/>
</dbReference>
<evidence type="ECO:0000313" key="5">
    <source>
        <dbReference type="Proteomes" id="UP000285740"/>
    </source>
</evidence>
<dbReference type="CDD" id="cd00093">
    <property type="entry name" value="HTH_XRE"/>
    <property type="match status" value="1"/>
</dbReference>
<dbReference type="AlphaFoldDB" id="A0A413RY12"/>
<gene>
    <name evidence="3" type="ORF">DW918_05105</name>
    <name evidence="2" type="ORF">DW929_09080</name>
</gene>
<evidence type="ECO:0000313" key="3">
    <source>
        <dbReference type="EMBL" id="RHA80951.1"/>
    </source>
</evidence>
<protein>
    <submittedName>
        <fullName evidence="2">XRE family transcriptional regulator</fullName>
    </submittedName>
</protein>
<dbReference type="EMBL" id="QSFO01000010">
    <property type="protein sequence ID" value="RHA53471.1"/>
    <property type="molecule type" value="Genomic_DNA"/>
</dbReference>
<name>A0A413RY12_9FIRM</name>
<proteinExistence type="predicted"/>
<dbReference type="Proteomes" id="UP000285740">
    <property type="component" value="Unassembled WGS sequence"/>
</dbReference>
<dbReference type="InterPro" id="IPR001387">
    <property type="entry name" value="Cro/C1-type_HTH"/>
</dbReference>
<sequence length="109" mass="12642">MKNRKIAEVLKAYRKMNNLSVRDVTELLEEKSLKVAEKTVYGWESSATQPDADTLLLLCDIYNIDNILGTFGYTDDEPINLTKHEHHLIEQYRKHPEIQDAVDKLLDIN</sequence>
<dbReference type="Proteomes" id="UP000284598">
    <property type="component" value="Unassembled WGS sequence"/>
</dbReference>
<dbReference type="PROSITE" id="PS50943">
    <property type="entry name" value="HTH_CROC1"/>
    <property type="match status" value="1"/>
</dbReference>
<dbReference type="SUPFAM" id="SSF47413">
    <property type="entry name" value="lambda repressor-like DNA-binding domains"/>
    <property type="match status" value="1"/>
</dbReference>
<accession>A0A413RY12</accession>
<organism evidence="2 4">
    <name type="scientific">Eubacterium ventriosum</name>
    <dbReference type="NCBI Taxonomy" id="39496"/>
    <lineage>
        <taxon>Bacteria</taxon>
        <taxon>Bacillati</taxon>
        <taxon>Bacillota</taxon>
        <taxon>Clostridia</taxon>
        <taxon>Eubacteriales</taxon>
        <taxon>Eubacteriaceae</taxon>
        <taxon>Eubacterium</taxon>
    </lineage>
</organism>
<dbReference type="RefSeq" id="WP_118025525.1">
    <property type="nucleotide sequence ID" value="NZ_JANGEU010000006.1"/>
</dbReference>
<dbReference type="GO" id="GO:0003677">
    <property type="term" value="F:DNA binding"/>
    <property type="evidence" value="ECO:0007669"/>
    <property type="project" value="InterPro"/>
</dbReference>
<evidence type="ECO:0000313" key="2">
    <source>
        <dbReference type="EMBL" id="RHA53471.1"/>
    </source>
</evidence>
<feature type="domain" description="HTH cro/C1-type" evidence="1">
    <location>
        <begin position="10"/>
        <end position="68"/>
    </location>
</feature>
<comment type="caution">
    <text evidence="2">The sequence shown here is derived from an EMBL/GenBank/DDBJ whole genome shotgun (WGS) entry which is preliminary data.</text>
</comment>
<dbReference type="InterPro" id="IPR010982">
    <property type="entry name" value="Lambda_DNA-bd_dom_sf"/>
</dbReference>
<evidence type="ECO:0000313" key="4">
    <source>
        <dbReference type="Proteomes" id="UP000284598"/>
    </source>
</evidence>